<dbReference type="RefSeq" id="WP_350243083.1">
    <property type="nucleotide sequence ID" value="NZ_CP158299.1"/>
</dbReference>
<proteinExistence type="predicted"/>
<keyword evidence="2" id="KW-0808">Transferase</keyword>
<dbReference type="EMBL" id="CP158299">
    <property type="protein sequence ID" value="XBV85046.1"/>
    <property type="molecule type" value="Genomic_DNA"/>
</dbReference>
<dbReference type="GO" id="GO:0016747">
    <property type="term" value="F:acyltransferase activity, transferring groups other than amino-acyl groups"/>
    <property type="evidence" value="ECO:0007669"/>
    <property type="project" value="InterPro"/>
</dbReference>
<name>A0AAU7UAD5_9DEIO</name>
<feature type="domain" description="N-acetyltransferase" evidence="1">
    <location>
        <begin position="3"/>
        <end position="151"/>
    </location>
</feature>
<dbReference type="InterPro" id="IPR000182">
    <property type="entry name" value="GNAT_dom"/>
</dbReference>
<accession>A0AAU7UAD5</accession>
<dbReference type="AlphaFoldDB" id="A0AAU7UAD5"/>
<reference evidence="2" key="1">
    <citation type="submission" date="2024-06" db="EMBL/GenBank/DDBJ databases">
        <title>Draft Genome Sequence of Deinococcus sonorensis Type Strain KR-87, a Biofilm Producing Representative of the Genus Deinococcus.</title>
        <authorList>
            <person name="Boren L.S."/>
            <person name="Grosso R.A."/>
            <person name="Hugenberg-Cox A.N."/>
            <person name="Hill J.T.E."/>
            <person name="Albert C.M."/>
            <person name="Tuohy J.M."/>
        </authorList>
    </citation>
    <scope>NUCLEOTIDE SEQUENCE</scope>
    <source>
        <strain evidence="2">KR-87</strain>
    </source>
</reference>
<dbReference type="SUPFAM" id="SSF55729">
    <property type="entry name" value="Acyl-CoA N-acyltransferases (Nat)"/>
    <property type="match status" value="1"/>
</dbReference>
<dbReference type="PROSITE" id="PS51186">
    <property type="entry name" value="GNAT"/>
    <property type="match status" value="1"/>
</dbReference>
<sequence length="151" mass="16420">MSPTLRPARPDDAAALSALAYRATAFWGYSPAYLAGSRAELEITPAALSRAESAVMECEGQIGGFSLLELDGASGRLRFLLADPDCLGQGIERQLWRELLERARALRLEQLQIVSDPYAESFFVSLGAQRTGLVPSASIPGRHLPQLSYRL</sequence>
<evidence type="ECO:0000259" key="1">
    <source>
        <dbReference type="PROSITE" id="PS51186"/>
    </source>
</evidence>
<dbReference type="InterPro" id="IPR016181">
    <property type="entry name" value="Acyl_CoA_acyltransferase"/>
</dbReference>
<dbReference type="CDD" id="cd04301">
    <property type="entry name" value="NAT_SF"/>
    <property type="match status" value="1"/>
</dbReference>
<keyword evidence="2" id="KW-0012">Acyltransferase</keyword>
<dbReference type="KEGG" id="dsc:ABOD76_16595"/>
<dbReference type="Gene3D" id="3.40.630.30">
    <property type="match status" value="1"/>
</dbReference>
<organism evidence="2">
    <name type="scientific">Deinococcus sonorensis KR-87</name>
    <dbReference type="NCBI Taxonomy" id="694439"/>
    <lineage>
        <taxon>Bacteria</taxon>
        <taxon>Thermotogati</taxon>
        <taxon>Deinococcota</taxon>
        <taxon>Deinococci</taxon>
        <taxon>Deinococcales</taxon>
        <taxon>Deinococcaceae</taxon>
        <taxon>Deinococcus</taxon>
    </lineage>
</organism>
<protein>
    <submittedName>
        <fullName evidence="2">GNAT family N-acetyltransferase</fullName>
        <ecNumber evidence="2">2.3.1.-</ecNumber>
    </submittedName>
</protein>
<dbReference type="Pfam" id="PF13673">
    <property type="entry name" value="Acetyltransf_10"/>
    <property type="match status" value="1"/>
</dbReference>
<gene>
    <name evidence="2" type="ORF">ABOD76_16595</name>
</gene>
<dbReference type="EC" id="2.3.1.-" evidence="2"/>
<evidence type="ECO:0000313" key="2">
    <source>
        <dbReference type="EMBL" id="XBV85046.1"/>
    </source>
</evidence>